<keyword evidence="15" id="KW-1185">Reference proteome</keyword>
<reference evidence="14 15" key="1">
    <citation type="submission" date="2019-09" db="EMBL/GenBank/DDBJ databases">
        <title>Bird 10,000 Genomes (B10K) Project - Family phase.</title>
        <authorList>
            <person name="Zhang G."/>
        </authorList>
    </citation>
    <scope>NUCLEOTIDE SEQUENCE [LARGE SCALE GENOMIC DNA]</scope>
    <source>
        <strain evidence="14">B10K-DU-001-36</strain>
        <tissue evidence="14">Muscle</tissue>
    </source>
</reference>
<dbReference type="PROSITE" id="PS50869">
    <property type="entry name" value="BRICHOS"/>
    <property type="match status" value="1"/>
</dbReference>
<name>A0A7L2K5K8_9PASS</name>
<evidence type="ECO:0000256" key="11">
    <source>
        <dbReference type="SAM" id="MobiDB-lite"/>
    </source>
</evidence>
<evidence type="ECO:0000256" key="12">
    <source>
        <dbReference type="SAM" id="Phobius"/>
    </source>
</evidence>
<keyword evidence="4" id="KW-0964">Secreted</keyword>
<dbReference type="Gene3D" id="3.30.390.150">
    <property type="match status" value="1"/>
</dbReference>
<comment type="caution">
    <text evidence="14">The sequence shown here is derived from an EMBL/GenBank/DDBJ whole genome shotgun (WGS) entry which is preliminary data.</text>
</comment>
<keyword evidence="6" id="KW-0564">Palmitate</keyword>
<feature type="domain" description="BRICHOS" evidence="13">
    <location>
        <begin position="114"/>
        <end position="198"/>
    </location>
</feature>
<feature type="non-terminal residue" evidence="14">
    <location>
        <position position="198"/>
    </location>
</feature>
<dbReference type="SMART" id="SM00019">
    <property type="entry name" value="SF_P"/>
    <property type="match status" value="1"/>
</dbReference>
<sequence>SPQDEAGKGTGAHGEMEDSSKEALMEEAPPRYTESPPRLSCVPQELKSLLLLVALVVVALVVVNVTFLLLGLHLSESHAETVLRMTIQGLDGQGTPQQLAMSKKERTGTFAVRDGLNASATVVYDYSKLLVGYRSWRQRTCYITRVDKDNFPGLDDVTETFQRRQGEDDGDKAVALADRSVLGTTINILCSAVPVFWV</sequence>
<evidence type="ECO:0000256" key="6">
    <source>
        <dbReference type="ARBA" id="ARBA00023139"/>
    </source>
</evidence>
<proteinExistence type="predicted"/>
<keyword evidence="8" id="KW-0449">Lipoprotein</keyword>
<protein>
    <recommendedName>
        <fullName evidence="9">Surfactant protein C</fullName>
    </recommendedName>
    <alternativeName>
        <fullName evidence="10">Pulmonary surfactant-associated protein C</fullName>
    </alternativeName>
</protein>
<dbReference type="GO" id="GO:0007585">
    <property type="term" value="P:respiratory gaseous exchange by respiratory system"/>
    <property type="evidence" value="ECO:0007669"/>
    <property type="project" value="UniProtKB-KW"/>
</dbReference>
<dbReference type="OrthoDB" id="9888901at2759"/>
<dbReference type="PANTHER" id="PTHR10800:SF4">
    <property type="entry name" value="PULMONARY SURFACTANT-ASSOCIATED PROTEIN C"/>
    <property type="match status" value="1"/>
</dbReference>
<keyword evidence="12" id="KW-0472">Membrane</keyword>
<comment type="subcellular location">
    <subcellularLocation>
        <location evidence="2">Secreted</location>
        <location evidence="2">Extracellular space</location>
        <location evidence="2">Surface film</location>
    </subcellularLocation>
</comment>
<evidence type="ECO:0000256" key="5">
    <source>
        <dbReference type="ARBA" id="ARBA00022713"/>
    </source>
</evidence>
<evidence type="ECO:0000313" key="15">
    <source>
        <dbReference type="Proteomes" id="UP000549157"/>
    </source>
</evidence>
<dbReference type="GO" id="GO:0005615">
    <property type="term" value="C:extracellular space"/>
    <property type="evidence" value="ECO:0007669"/>
    <property type="project" value="TreeGrafter"/>
</dbReference>
<evidence type="ECO:0000256" key="9">
    <source>
        <dbReference type="ARBA" id="ARBA00044778"/>
    </source>
</evidence>
<dbReference type="Pfam" id="PF08999">
    <property type="entry name" value="SP_C-Propep"/>
    <property type="match status" value="1"/>
</dbReference>
<evidence type="ECO:0000256" key="8">
    <source>
        <dbReference type="ARBA" id="ARBA00023288"/>
    </source>
</evidence>
<dbReference type="InterPro" id="IPR015091">
    <property type="entry name" value="Surfactant_protein_propep"/>
</dbReference>
<keyword evidence="7" id="KW-1015">Disulfide bond</keyword>
<keyword evidence="3" id="KW-0767">Surface film</keyword>
<evidence type="ECO:0000256" key="7">
    <source>
        <dbReference type="ARBA" id="ARBA00023157"/>
    </source>
</evidence>
<keyword evidence="12" id="KW-0812">Transmembrane</keyword>
<feature type="region of interest" description="Disordered" evidence="11">
    <location>
        <begin position="1"/>
        <end position="38"/>
    </location>
</feature>
<evidence type="ECO:0000256" key="1">
    <source>
        <dbReference type="ARBA" id="ARBA00002263"/>
    </source>
</evidence>
<evidence type="ECO:0000259" key="13">
    <source>
        <dbReference type="PROSITE" id="PS50869"/>
    </source>
</evidence>
<dbReference type="Proteomes" id="UP000549157">
    <property type="component" value="Unassembled WGS sequence"/>
</dbReference>
<dbReference type="Pfam" id="PF04089">
    <property type="entry name" value="BRICHOS"/>
    <property type="match status" value="1"/>
</dbReference>
<organism evidence="14 15">
    <name type="scientific">Zosterops hypoxanthus</name>
    <dbReference type="NCBI Taxonomy" id="2485327"/>
    <lineage>
        <taxon>Eukaryota</taxon>
        <taxon>Metazoa</taxon>
        <taxon>Chordata</taxon>
        <taxon>Craniata</taxon>
        <taxon>Vertebrata</taxon>
        <taxon>Euteleostomi</taxon>
        <taxon>Archelosauria</taxon>
        <taxon>Archosauria</taxon>
        <taxon>Dinosauria</taxon>
        <taxon>Saurischia</taxon>
        <taxon>Theropoda</taxon>
        <taxon>Coelurosauria</taxon>
        <taxon>Aves</taxon>
        <taxon>Neognathae</taxon>
        <taxon>Neoaves</taxon>
        <taxon>Telluraves</taxon>
        <taxon>Australaves</taxon>
        <taxon>Passeriformes</taxon>
        <taxon>Sylvioidea</taxon>
        <taxon>Zosteropidae</taxon>
        <taxon>Zosterops</taxon>
    </lineage>
</organism>
<dbReference type="AlphaFoldDB" id="A0A7L2K5K8"/>
<dbReference type="SMART" id="SM01039">
    <property type="entry name" value="BRICHOS"/>
    <property type="match status" value="1"/>
</dbReference>
<dbReference type="InterPro" id="IPR007084">
    <property type="entry name" value="BRICHOS_dom"/>
</dbReference>
<evidence type="ECO:0000256" key="3">
    <source>
        <dbReference type="ARBA" id="ARBA00022439"/>
    </source>
</evidence>
<gene>
    <name evidence="14" type="primary">Sftpc</name>
    <name evidence="14" type="ORF">ZOSHYP_R15811</name>
</gene>
<evidence type="ECO:0000256" key="2">
    <source>
        <dbReference type="ARBA" id="ARBA00004364"/>
    </source>
</evidence>
<evidence type="ECO:0000256" key="4">
    <source>
        <dbReference type="ARBA" id="ARBA00022525"/>
    </source>
</evidence>
<evidence type="ECO:0000256" key="10">
    <source>
        <dbReference type="ARBA" id="ARBA00044825"/>
    </source>
</evidence>
<feature type="non-terminal residue" evidence="14">
    <location>
        <position position="1"/>
    </location>
</feature>
<dbReference type="InterPro" id="IPR001729">
    <property type="entry name" value="SP-C"/>
</dbReference>
<keyword evidence="12" id="KW-1133">Transmembrane helix</keyword>
<keyword evidence="5" id="KW-0305">Gaseous exchange</keyword>
<evidence type="ECO:0000313" key="14">
    <source>
        <dbReference type="EMBL" id="NXR30086.1"/>
    </source>
</evidence>
<accession>A0A7L2K5K8</accession>
<feature type="compositionally biased region" description="Basic and acidic residues" evidence="11">
    <location>
        <begin position="14"/>
        <end position="24"/>
    </location>
</feature>
<feature type="transmembrane region" description="Helical" evidence="12">
    <location>
        <begin position="49"/>
        <end position="74"/>
    </location>
</feature>
<comment type="function">
    <text evidence="1">Pulmonary surfactant associated proteins promote alveolar stability by lowering the surface tension at the air-liquid interface in the peripheral air spaces.</text>
</comment>
<dbReference type="EMBL" id="VWYL01000411">
    <property type="protein sequence ID" value="NXR30086.1"/>
    <property type="molecule type" value="Genomic_DNA"/>
</dbReference>
<dbReference type="PANTHER" id="PTHR10800">
    <property type="entry name" value="PULMONARY SURFACTANT-ASSOCIATED PROTEIN C"/>
    <property type="match status" value="1"/>
</dbReference>